<dbReference type="SUPFAM" id="SSF56436">
    <property type="entry name" value="C-type lectin-like"/>
    <property type="match status" value="1"/>
</dbReference>
<reference evidence="1" key="1">
    <citation type="journal article" date="2021" name="Sci. Adv.">
        <title>The American lobster genome reveals insights on longevity, neural, and immune adaptations.</title>
        <authorList>
            <person name="Polinski J.M."/>
            <person name="Zimin A.V."/>
            <person name="Clark K.F."/>
            <person name="Kohn A.B."/>
            <person name="Sadowski N."/>
            <person name="Timp W."/>
            <person name="Ptitsyn A."/>
            <person name="Khanna P."/>
            <person name="Romanova D.Y."/>
            <person name="Williams P."/>
            <person name="Greenwood S.J."/>
            <person name="Moroz L.L."/>
            <person name="Walt D.R."/>
            <person name="Bodnar A.G."/>
        </authorList>
    </citation>
    <scope>NUCLEOTIDE SEQUENCE</scope>
    <source>
        <strain evidence="1">GMGI-L3</strain>
    </source>
</reference>
<dbReference type="InterPro" id="IPR016187">
    <property type="entry name" value="CTDL_fold"/>
</dbReference>
<dbReference type="EMBL" id="JAHLQT010044465">
    <property type="protein sequence ID" value="KAG7154342.1"/>
    <property type="molecule type" value="Genomic_DNA"/>
</dbReference>
<proteinExistence type="predicted"/>
<evidence type="ECO:0008006" key="3">
    <source>
        <dbReference type="Google" id="ProtNLM"/>
    </source>
</evidence>
<dbReference type="AlphaFoldDB" id="A0A8J5MKA3"/>
<sequence length="186" mass="21496">MLCWAHRKCKAVAVHELPDAKDKYKCLLADHGPLTSELLPDSTAYYFFWIDGIPGKYYGIFLDNLLYVELNEMTSWERAKELCARIPGHRLAMYKTTTQHDIMMELYFKNPRKGMLINARKTADGKDRVWGDKTKFSSLPKVKLMFIDAGMHRPGYTVFLSRIYGKEKSAGHDRVVCQANPRGVEW</sequence>
<dbReference type="Proteomes" id="UP000747542">
    <property type="component" value="Unassembled WGS sequence"/>
</dbReference>
<evidence type="ECO:0000313" key="1">
    <source>
        <dbReference type="EMBL" id="KAG7154342.1"/>
    </source>
</evidence>
<comment type="caution">
    <text evidence="1">The sequence shown here is derived from an EMBL/GenBank/DDBJ whole genome shotgun (WGS) entry which is preliminary data.</text>
</comment>
<organism evidence="1 2">
    <name type="scientific">Homarus americanus</name>
    <name type="common">American lobster</name>
    <dbReference type="NCBI Taxonomy" id="6706"/>
    <lineage>
        <taxon>Eukaryota</taxon>
        <taxon>Metazoa</taxon>
        <taxon>Ecdysozoa</taxon>
        <taxon>Arthropoda</taxon>
        <taxon>Crustacea</taxon>
        <taxon>Multicrustacea</taxon>
        <taxon>Malacostraca</taxon>
        <taxon>Eumalacostraca</taxon>
        <taxon>Eucarida</taxon>
        <taxon>Decapoda</taxon>
        <taxon>Pleocyemata</taxon>
        <taxon>Astacidea</taxon>
        <taxon>Nephropoidea</taxon>
        <taxon>Nephropidae</taxon>
        <taxon>Homarus</taxon>
    </lineage>
</organism>
<protein>
    <recommendedName>
        <fullName evidence="3">C-type lectin domain-containing protein</fullName>
    </recommendedName>
</protein>
<evidence type="ECO:0000313" key="2">
    <source>
        <dbReference type="Proteomes" id="UP000747542"/>
    </source>
</evidence>
<name>A0A8J5MKA3_HOMAM</name>
<keyword evidence="2" id="KW-1185">Reference proteome</keyword>
<gene>
    <name evidence="1" type="ORF">Hamer_G017541</name>
</gene>
<accession>A0A8J5MKA3</accession>